<dbReference type="AlphaFoldDB" id="A0AAV4Q345"/>
<protein>
    <submittedName>
        <fullName evidence="2">Uncharacterized protein</fullName>
    </submittedName>
</protein>
<keyword evidence="1" id="KW-1133">Transmembrane helix</keyword>
<dbReference type="Proteomes" id="UP001054945">
    <property type="component" value="Unassembled WGS sequence"/>
</dbReference>
<dbReference type="EMBL" id="BPLR01005618">
    <property type="protein sequence ID" value="GIY03739.1"/>
    <property type="molecule type" value="Genomic_DNA"/>
</dbReference>
<gene>
    <name evidence="2" type="ORF">CEXT_760471</name>
</gene>
<evidence type="ECO:0000313" key="2">
    <source>
        <dbReference type="EMBL" id="GIY03739.1"/>
    </source>
</evidence>
<organism evidence="2 3">
    <name type="scientific">Caerostris extrusa</name>
    <name type="common">Bark spider</name>
    <name type="synonym">Caerostris bankana</name>
    <dbReference type="NCBI Taxonomy" id="172846"/>
    <lineage>
        <taxon>Eukaryota</taxon>
        <taxon>Metazoa</taxon>
        <taxon>Ecdysozoa</taxon>
        <taxon>Arthropoda</taxon>
        <taxon>Chelicerata</taxon>
        <taxon>Arachnida</taxon>
        <taxon>Araneae</taxon>
        <taxon>Araneomorphae</taxon>
        <taxon>Entelegynae</taxon>
        <taxon>Araneoidea</taxon>
        <taxon>Araneidae</taxon>
        <taxon>Caerostris</taxon>
    </lineage>
</organism>
<name>A0AAV4Q345_CAEEX</name>
<keyword evidence="3" id="KW-1185">Reference proteome</keyword>
<keyword evidence="1" id="KW-0472">Membrane</keyword>
<accession>A0AAV4Q345</accession>
<comment type="caution">
    <text evidence="2">The sequence shown here is derived from an EMBL/GenBank/DDBJ whole genome shotgun (WGS) entry which is preliminary data.</text>
</comment>
<feature type="transmembrane region" description="Helical" evidence="1">
    <location>
        <begin position="76"/>
        <end position="99"/>
    </location>
</feature>
<sequence>MNTQQHSKSQMFSDFLKKAISTASLDDILFGDFGIYEQCFTLVLHWCLASNSVSCLASNSAVTRTSRDHLVEILDYLLLLTYPDLFIYFVRVLIIMLVVTF</sequence>
<evidence type="ECO:0000256" key="1">
    <source>
        <dbReference type="SAM" id="Phobius"/>
    </source>
</evidence>
<proteinExistence type="predicted"/>
<evidence type="ECO:0000313" key="3">
    <source>
        <dbReference type="Proteomes" id="UP001054945"/>
    </source>
</evidence>
<reference evidence="2 3" key="1">
    <citation type="submission" date="2021-06" db="EMBL/GenBank/DDBJ databases">
        <title>Caerostris extrusa draft genome.</title>
        <authorList>
            <person name="Kono N."/>
            <person name="Arakawa K."/>
        </authorList>
    </citation>
    <scope>NUCLEOTIDE SEQUENCE [LARGE SCALE GENOMIC DNA]</scope>
</reference>
<keyword evidence="1" id="KW-0812">Transmembrane</keyword>